<accession>A0ABY7A9B1</accession>
<evidence type="ECO:0000313" key="6">
    <source>
        <dbReference type="EMBL" id="WAJ23274.1"/>
    </source>
</evidence>
<gene>
    <name evidence="6" type="ORF">OW255_17150</name>
</gene>
<keyword evidence="4" id="KW-0812">Transmembrane</keyword>
<dbReference type="PANTHER" id="PTHR43280">
    <property type="entry name" value="ARAC-FAMILY TRANSCRIPTIONAL REGULATOR"/>
    <property type="match status" value="1"/>
</dbReference>
<feature type="transmembrane region" description="Helical" evidence="4">
    <location>
        <begin position="295"/>
        <end position="320"/>
    </location>
</feature>
<keyword evidence="2" id="KW-0238">DNA-binding</keyword>
<evidence type="ECO:0000256" key="2">
    <source>
        <dbReference type="ARBA" id="ARBA00023125"/>
    </source>
</evidence>
<keyword evidence="1" id="KW-0805">Transcription regulation</keyword>
<evidence type="ECO:0000256" key="4">
    <source>
        <dbReference type="SAM" id="Phobius"/>
    </source>
</evidence>
<evidence type="ECO:0000256" key="3">
    <source>
        <dbReference type="ARBA" id="ARBA00023163"/>
    </source>
</evidence>
<dbReference type="InterPro" id="IPR018062">
    <property type="entry name" value="HTH_AraC-typ_CS"/>
</dbReference>
<evidence type="ECO:0000313" key="7">
    <source>
        <dbReference type="Proteomes" id="UP001163115"/>
    </source>
</evidence>
<dbReference type="PROSITE" id="PS00041">
    <property type="entry name" value="HTH_ARAC_FAMILY_1"/>
    <property type="match status" value="1"/>
</dbReference>
<evidence type="ECO:0000256" key="1">
    <source>
        <dbReference type="ARBA" id="ARBA00023015"/>
    </source>
</evidence>
<dbReference type="RefSeq" id="WP_268114760.1">
    <property type="nucleotide sequence ID" value="NZ_CP113524.1"/>
</dbReference>
<dbReference type="InterPro" id="IPR018060">
    <property type="entry name" value="HTH_AraC"/>
</dbReference>
<dbReference type="Proteomes" id="UP001163115">
    <property type="component" value="Chromosome"/>
</dbReference>
<dbReference type="Gene3D" id="1.10.10.60">
    <property type="entry name" value="Homeodomain-like"/>
    <property type="match status" value="2"/>
</dbReference>
<name>A0ABY7A9B1_9FIRM</name>
<dbReference type="SUPFAM" id="SSF46689">
    <property type="entry name" value="Homeodomain-like"/>
    <property type="match status" value="1"/>
</dbReference>
<dbReference type="SMART" id="SM00342">
    <property type="entry name" value="HTH_ARAC"/>
    <property type="match status" value="1"/>
</dbReference>
<evidence type="ECO:0000259" key="5">
    <source>
        <dbReference type="PROSITE" id="PS01124"/>
    </source>
</evidence>
<keyword evidence="4" id="KW-1133">Transmembrane helix</keyword>
<protein>
    <submittedName>
        <fullName evidence="6">Helix-turn-helix transcriptional regulator</fullName>
    </submittedName>
</protein>
<keyword evidence="3" id="KW-0804">Transcription</keyword>
<reference evidence="6" key="1">
    <citation type="submission" date="2022-11" db="EMBL/GenBank/DDBJ databases">
        <title>Lacrimispora xylanolytica sy1, complete genome.</title>
        <authorList>
            <person name="Choi S."/>
        </authorList>
    </citation>
    <scope>NUCLEOTIDE SEQUENCE</scope>
    <source>
        <strain evidence="6">Sy1</strain>
    </source>
</reference>
<keyword evidence="7" id="KW-1185">Reference proteome</keyword>
<dbReference type="InterPro" id="IPR009057">
    <property type="entry name" value="Homeodomain-like_sf"/>
</dbReference>
<dbReference type="EMBL" id="CP113524">
    <property type="protein sequence ID" value="WAJ23274.1"/>
    <property type="molecule type" value="Genomic_DNA"/>
</dbReference>
<dbReference type="PANTHER" id="PTHR43280:SF10">
    <property type="entry name" value="REGULATORY PROTEIN POCR"/>
    <property type="match status" value="1"/>
</dbReference>
<feature type="transmembrane region" description="Helical" evidence="4">
    <location>
        <begin position="12"/>
        <end position="34"/>
    </location>
</feature>
<sequence>MKNNVKYENRLFLQFLLLVTVPLIVMGIVSYYIYVKGENSKSGQALDSYCKSVANEYENVFSSIREYYLDSTGSTSVKWLVNQKEVPYSKYKELKQAQNMLQGNYFLSKYVSFYNFMNVKEGWVLNKYGMYPIKDLKNLSEVEAFLEEQKEIPLSLYWLNRMDTASPYEGTVKESGFVDTAGELLVVKEEYSSVGTVYVLTVRLDTERLENLSEPYRKLGYDVTVLSNGKVLMETNPALTKAYRASLEGGGVKSGTYASTGGKNFRLSVMESGGNGLTYITGVDTAKMNREGIPFVLASIAIIGIFGVILIVLRVAAIAFSKPVLMLQKFVDDQNAQIRELFLSNLLKGELSMEKIQETMKKYGMEAWSSYRLIAISCKFEEKNPPVTREERDEINREILMNLPEGVREAFFVSPVIHGHMALFIIGENDDLEVDNKTALVYKQIKDHVMEIYGYPVAFGISRTFHKLTHTGRAYEECSEALHSKNHDRNENGSSLVLYDDYSLMDPAGNVYDMIMEDELIHSVDSLNEEEAKRLLELIMGRMEMKGASGMERTFYITRLLTAVLDIPARASLSLTDLFGSDQYNVLTKASNVYGQKELVSFIMEEILNPVMTALSEARAAGSSDIVKEVTRMIKDKNGNISLNECADALSYHPNYISRVLKKEKGLSFTDMVNEEKLKIAKYMLLTSTDSIADISARLNYNNVQNFIRFFKNQVGTTPSAYRKEHKE</sequence>
<feature type="domain" description="HTH araC/xylS-type" evidence="5">
    <location>
        <begin position="624"/>
        <end position="725"/>
    </location>
</feature>
<organism evidence="6 7">
    <name type="scientific">Lacrimispora xylanolytica</name>
    <dbReference type="NCBI Taxonomy" id="29375"/>
    <lineage>
        <taxon>Bacteria</taxon>
        <taxon>Bacillati</taxon>
        <taxon>Bacillota</taxon>
        <taxon>Clostridia</taxon>
        <taxon>Lachnospirales</taxon>
        <taxon>Lachnospiraceae</taxon>
        <taxon>Lacrimispora</taxon>
    </lineage>
</organism>
<dbReference type="Pfam" id="PF12833">
    <property type="entry name" value="HTH_18"/>
    <property type="match status" value="1"/>
</dbReference>
<keyword evidence="4" id="KW-0472">Membrane</keyword>
<dbReference type="PROSITE" id="PS01124">
    <property type="entry name" value="HTH_ARAC_FAMILY_2"/>
    <property type="match status" value="1"/>
</dbReference>
<proteinExistence type="predicted"/>